<feature type="domain" description="Cysteine-rich" evidence="7">
    <location>
        <begin position="296"/>
        <end position="386"/>
    </location>
</feature>
<keyword evidence="3" id="KW-0479">Metal-binding</keyword>
<dbReference type="Proteomes" id="UP000317158">
    <property type="component" value="Unassembled WGS sequence"/>
</dbReference>
<protein>
    <submittedName>
        <fullName evidence="9">(Fe-S)-binding protein</fullName>
    </submittedName>
</protein>
<evidence type="ECO:0000256" key="1">
    <source>
        <dbReference type="ARBA" id="ARBA00007097"/>
    </source>
</evidence>
<dbReference type="SUPFAM" id="SSF46548">
    <property type="entry name" value="alpha-helical ferredoxin"/>
    <property type="match status" value="1"/>
</dbReference>
<evidence type="ECO:0000256" key="4">
    <source>
        <dbReference type="ARBA" id="ARBA00023002"/>
    </source>
</evidence>
<accession>A0A520KS28</accession>
<dbReference type="GO" id="GO:0016491">
    <property type="term" value="F:oxidoreductase activity"/>
    <property type="evidence" value="ECO:0007669"/>
    <property type="project" value="UniProtKB-KW"/>
</dbReference>
<dbReference type="Pfam" id="PF13183">
    <property type="entry name" value="Fer4_8"/>
    <property type="match status" value="1"/>
</dbReference>
<evidence type="ECO:0000256" key="3">
    <source>
        <dbReference type="ARBA" id="ARBA00022723"/>
    </source>
</evidence>
<dbReference type="Pfam" id="PF02754">
    <property type="entry name" value="CCG"/>
    <property type="match status" value="2"/>
</dbReference>
<evidence type="ECO:0000256" key="5">
    <source>
        <dbReference type="ARBA" id="ARBA00023004"/>
    </source>
</evidence>
<gene>
    <name evidence="9" type="ORF">EF806_04475</name>
</gene>
<dbReference type="Gene3D" id="1.10.1060.10">
    <property type="entry name" value="Alpha-helical ferredoxin"/>
    <property type="match status" value="1"/>
</dbReference>
<comment type="similarity">
    <text evidence="1">Belongs to the HdrC family.</text>
</comment>
<evidence type="ECO:0000313" key="9">
    <source>
        <dbReference type="EMBL" id="RZN64594.1"/>
    </source>
</evidence>
<keyword evidence="4" id="KW-0560">Oxidoreductase</keyword>
<dbReference type="AlphaFoldDB" id="A0A520KS28"/>
<evidence type="ECO:0000313" key="10">
    <source>
        <dbReference type="Proteomes" id="UP000317158"/>
    </source>
</evidence>
<dbReference type="GO" id="GO:0005886">
    <property type="term" value="C:plasma membrane"/>
    <property type="evidence" value="ECO:0007669"/>
    <property type="project" value="TreeGrafter"/>
</dbReference>
<sequence length="411" mass="46580">MKEVKIMKNDEKKRVREMMLSDYLGEFYHCFHCHLCTVADWHSLDRWLPICPTFAYYGFESFSAAGKVEIARALVEREINDVTPRIAQIIFSCTGCGACFEQCRELTGFKANHTEIFEDLKENLVERGHALPKHIGFAKSIEENHNPYYEPHEARFEWLEEGLAKDEGVVYFAGCTSSYREQQIAKSTVRSLDAADIPFRVLEEDEWCCGSPLLRTGQREKAKETARHNVEAIKKTGAKTVITSCAGCYRVLKSDYPKLLGLRRLAFDVVHSSQFFTSLIDEGKVKFDDKIDMTATYHDPCHIGRHMGVYGEPVYEEPRKVLEEIGVDIVEMPRNRENAWCCGSGGGVKSAFPDFSLWTAGERVKEAESVGVDTIVTSCPFCVRNLTDAVEESGKPFKVYDLSEILSEALK</sequence>
<dbReference type="EMBL" id="RXIF01000006">
    <property type="protein sequence ID" value="RZN64594.1"/>
    <property type="molecule type" value="Genomic_DNA"/>
</dbReference>
<keyword evidence="2" id="KW-0004">4Fe-4S</keyword>
<dbReference type="PANTHER" id="PTHR43255:SF1">
    <property type="entry name" value="IRON-SULFUR-BINDING OXIDOREDUCTASE FADF-RELATED"/>
    <property type="match status" value="1"/>
</dbReference>
<comment type="caution">
    <text evidence="9">The sequence shown here is derived from an EMBL/GenBank/DDBJ whole genome shotgun (WGS) entry which is preliminary data.</text>
</comment>
<keyword evidence="6" id="KW-0411">Iron-sulfur</keyword>
<proteinExistence type="inferred from homology"/>
<dbReference type="GO" id="GO:0046872">
    <property type="term" value="F:metal ion binding"/>
    <property type="evidence" value="ECO:0007669"/>
    <property type="project" value="UniProtKB-KW"/>
</dbReference>
<dbReference type="GO" id="GO:0051539">
    <property type="term" value="F:4 iron, 4 sulfur cluster binding"/>
    <property type="evidence" value="ECO:0007669"/>
    <property type="project" value="UniProtKB-KW"/>
</dbReference>
<dbReference type="InterPro" id="IPR004017">
    <property type="entry name" value="Cys_rich_dom"/>
</dbReference>
<dbReference type="PANTHER" id="PTHR43255">
    <property type="entry name" value="IRON-SULFUR-BINDING OXIDOREDUCTASE FADF-RELATED-RELATED"/>
    <property type="match status" value="1"/>
</dbReference>
<evidence type="ECO:0000256" key="6">
    <source>
        <dbReference type="ARBA" id="ARBA00023014"/>
    </source>
</evidence>
<evidence type="ECO:0000256" key="2">
    <source>
        <dbReference type="ARBA" id="ARBA00022485"/>
    </source>
</evidence>
<dbReference type="InterPro" id="IPR051460">
    <property type="entry name" value="HdrC_iron-sulfur_subunit"/>
</dbReference>
<feature type="domain" description="4Fe-4S ferredoxin-type" evidence="8">
    <location>
        <begin position="27"/>
        <end position="104"/>
    </location>
</feature>
<reference evidence="9 10" key="1">
    <citation type="journal article" date="2019" name="Nat. Microbiol.">
        <title>Wide diversity of methane and short-chain alkane metabolisms in uncultured archaea.</title>
        <authorList>
            <person name="Borrel G."/>
            <person name="Adam P.S."/>
            <person name="McKay L.J."/>
            <person name="Chen L.X."/>
            <person name="Sierra-Garcia I.N."/>
            <person name="Sieber C.M."/>
            <person name="Letourneur Q."/>
            <person name="Ghozlane A."/>
            <person name="Andersen G.L."/>
            <person name="Li W.J."/>
            <person name="Hallam S.J."/>
            <person name="Muyzer G."/>
            <person name="de Oliveira V.M."/>
            <person name="Inskeep W.P."/>
            <person name="Banfield J.F."/>
            <person name="Gribaldo S."/>
        </authorList>
    </citation>
    <scope>NUCLEOTIDE SEQUENCE [LARGE SCALE GENOMIC DNA]</scope>
    <source>
        <strain evidence="9">NM1a</strain>
    </source>
</reference>
<evidence type="ECO:0000259" key="7">
    <source>
        <dbReference type="Pfam" id="PF02754"/>
    </source>
</evidence>
<evidence type="ECO:0000259" key="8">
    <source>
        <dbReference type="Pfam" id="PF13183"/>
    </source>
</evidence>
<organism evidence="9 10">
    <name type="scientific">Methanoliparum thermophilum</name>
    <dbReference type="NCBI Taxonomy" id="2491083"/>
    <lineage>
        <taxon>Archaea</taxon>
        <taxon>Methanobacteriati</taxon>
        <taxon>Methanobacteriota</taxon>
        <taxon>Candidatus Methanoliparia</taxon>
        <taxon>Candidatus Methanoliparales</taxon>
        <taxon>Candidatus Methanoliparaceae</taxon>
        <taxon>Candidatus Methanoliparum</taxon>
    </lineage>
</organism>
<dbReference type="InterPro" id="IPR009051">
    <property type="entry name" value="Helical_ferredxn"/>
</dbReference>
<feature type="domain" description="Cysteine-rich" evidence="7">
    <location>
        <begin position="169"/>
        <end position="252"/>
    </location>
</feature>
<keyword evidence="5" id="KW-0408">Iron</keyword>
<name>A0A520KS28_METT2</name>
<dbReference type="InterPro" id="IPR017896">
    <property type="entry name" value="4Fe4S_Fe-S-bd"/>
</dbReference>